<proteinExistence type="predicted"/>
<reference evidence="1" key="1">
    <citation type="submission" date="2022-03" db="EMBL/GenBank/DDBJ databases">
        <authorList>
            <person name="Alioto T."/>
            <person name="Alioto T."/>
            <person name="Gomez Garrido J."/>
        </authorList>
    </citation>
    <scope>NUCLEOTIDE SEQUENCE</scope>
</reference>
<accession>A0AAD1T509</accession>
<dbReference type="AlphaFoldDB" id="A0AAD1T509"/>
<sequence length="72" mass="8703">IGTDYSLYFRKSLMHITPWLLPSPHYRKKLQFLEEKVPDHEDHNRPNNVRICRVPEAIKPQDLTKFVQELFK</sequence>
<feature type="non-terminal residue" evidence="1">
    <location>
        <position position="72"/>
    </location>
</feature>
<name>A0AAD1T509_PELCU</name>
<feature type="non-terminal residue" evidence="1">
    <location>
        <position position="1"/>
    </location>
</feature>
<keyword evidence="2" id="KW-1185">Reference proteome</keyword>
<protein>
    <submittedName>
        <fullName evidence="1">Uncharacterized protein</fullName>
    </submittedName>
</protein>
<dbReference type="EMBL" id="OW240921">
    <property type="protein sequence ID" value="CAH2318743.1"/>
    <property type="molecule type" value="Genomic_DNA"/>
</dbReference>
<gene>
    <name evidence="1" type="ORF">PECUL_23A041239</name>
</gene>
<evidence type="ECO:0000313" key="2">
    <source>
        <dbReference type="Proteomes" id="UP001295444"/>
    </source>
</evidence>
<evidence type="ECO:0000313" key="1">
    <source>
        <dbReference type="EMBL" id="CAH2318743.1"/>
    </source>
</evidence>
<dbReference type="Proteomes" id="UP001295444">
    <property type="component" value="Chromosome 10"/>
</dbReference>
<organism evidence="1 2">
    <name type="scientific">Pelobates cultripes</name>
    <name type="common">Western spadefoot toad</name>
    <dbReference type="NCBI Taxonomy" id="61616"/>
    <lineage>
        <taxon>Eukaryota</taxon>
        <taxon>Metazoa</taxon>
        <taxon>Chordata</taxon>
        <taxon>Craniata</taxon>
        <taxon>Vertebrata</taxon>
        <taxon>Euteleostomi</taxon>
        <taxon>Amphibia</taxon>
        <taxon>Batrachia</taxon>
        <taxon>Anura</taxon>
        <taxon>Pelobatoidea</taxon>
        <taxon>Pelobatidae</taxon>
        <taxon>Pelobates</taxon>
    </lineage>
</organism>